<dbReference type="Proteomes" id="UP000215127">
    <property type="component" value="Chromosome 3"/>
</dbReference>
<evidence type="ECO:0000313" key="1">
    <source>
        <dbReference type="EMBL" id="SMQ48556.1"/>
    </source>
</evidence>
<keyword evidence="2" id="KW-1185">Reference proteome</keyword>
<dbReference type="AlphaFoldDB" id="A0A1X7RMB5"/>
<protein>
    <submittedName>
        <fullName evidence="1">Uncharacterized protein</fullName>
    </submittedName>
</protein>
<evidence type="ECO:0000313" key="2">
    <source>
        <dbReference type="Proteomes" id="UP000215127"/>
    </source>
</evidence>
<gene>
    <name evidence="1" type="ORF">ZT3D7_G3706</name>
</gene>
<proteinExistence type="predicted"/>
<dbReference type="EMBL" id="LT853694">
    <property type="protein sequence ID" value="SMQ48556.1"/>
    <property type="molecule type" value="Genomic_DNA"/>
</dbReference>
<accession>A0A1X7RMB5</accession>
<organism evidence="1 2">
    <name type="scientific">Zymoseptoria tritici (strain ST99CH_3D7)</name>
    <dbReference type="NCBI Taxonomy" id="1276538"/>
    <lineage>
        <taxon>Eukaryota</taxon>
        <taxon>Fungi</taxon>
        <taxon>Dikarya</taxon>
        <taxon>Ascomycota</taxon>
        <taxon>Pezizomycotina</taxon>
        <taxon>Dothideomycetes</taxon>
        <taxon>Dothideomycetidae</taxon>
        <taxon>Mycosphaerellales</taxon>
        <taxon>Mycosphaerellaceae</taxon>
        <taxon>Zymoseptoria</taxon>
    </lineage>
</organism>
<sequence>MRDALKQVEHAIREYVGGEEYSLEQFETTEADKLAPGSIMMSVPGTEGLVGTDASKLRTRETKSARLAGEAPWRCFSTCGFFFHNSFCTPPTSINNNTHTNTRWLHESAPDAKRTKYCGFHAAMAKKGKAWGNHISEECRDKYKLYARHEEKTRNADKPNRITKHSHTKAKLGKNLTNLCFALRTLEK</sequence>
<reference evidence="1 2" key="1">
    <citation type="submission" date="2016-06" db="EMBL/GenBank/DDBJ databases">
        <authorList>
            <person name="Kjaerup R.B."/>
            <person name="Dalgaard T.S."/>
            <person name="Juul-Madsen H.R."/>
        </authorList>
    </citation>
    <scope>NUCLEOTIDE SEQUENCE [LARGE SCALE GENOMIC DNA]</scope>
</reference>
<name>A0A1X7RMB5_ZYMT9</name>